<gene>
    <name evidence="3" type="ORF">BDV96DRAFT_685592</name>
</gene>
<dbReference type="PROSITE" id="PS50088">
    <property type="entry name" value="ANK_REPEAT"/>
    <property type="match status" value="1"/>
</dbReference>
<sequence length="296" mass="32147">MPPPPTDLEPSATYARPTNANDPSIPSYLAACKTNNVPLVTQLVRNFERRDGSLTFGLNNAVTAGHHDVVRALLAMGVKWDAETVNKASASLHTLQLLVEFGFEVNDPLPEGCVLLRAVVAHNDEATIRWLLEQGADPNLGAPLNSQETIPWRIRPVQDSGAALNACARSSSPDIFQLLLSHGAKLENAVPLHMAAGVGPEVPPGGRIPMMKYLVGLGIDVNSMDDAMKQGEHGQGQWGTPLQYAIVWHRIEEAKWLLQHGADVDKLLPGGFTTRQYIQRRQPEMGSLISAHSQQS</sequence>
<dbReference type="InterPro" id="IPR002110">
    <property type="entry name" value="Ankyrin_rpt"/>
</dbReference>
<keyword evidence="1" id="KW-0040">ANK repeat</keyword>
<dbReference type="SUPFAM" id="SSF48403">
    <property type="entry name" value="Ankyrin repeat"/>
    <property type="match status" value="1"/>
</dbReference>
<dbReference type="Proteomes" id="UP000799770">
    <property type="component" value="Unassembled WGS sequence"/>
</dbReference>
<name>A0A6A5ZHZ7_9PLEO</name>
<organism evidence="3 4">
    <name type="scientific">Lophiotrema nucula</name>
    <dbReference type="NCBI Taxonomy" id="690887"/>
    <lineage>
        <taxon>Eukaryota</taxon>
        <taxon>Fungi</taxon>
        <taxon>Dikarya</taxon>
        <taxon>Ascomycota</taxon>
        <taxon>Pezizomycotina</taxon>
        <taxon>Dothideomycetes</taxon>
        <taxon>Pleosporomycetidae</taxon>
        <taxon>Pleosporales</taxon>
        <taxon>Lophiotremataceae</taxon>
        <taxon>Lophiotrema</taxon>
    </lineage>
</organism>
<evidence type="ECO:0000256" key="2">
    <source>
        <dbReference type="SAM" id="MobiDB-lite"/>
    </source>
</evidence>
<keyword evidence="4" id="KW-1185">Reference proteome</keyword>
<evidence type="ECO:0000256" key="1">
    <source>
        <dbReference type="PROSITE-ProRule" id="PRU00023"/>
    </source>
</evidence>
<dbReference type="SMART" id="SM00248">
    <property type="entry name" value="ANK"/>
    <property type="match status" value="3"/>
</dbReference>
<dbReference type="AlphaFoldDB" id="A0A6A5ZHZ7"/>
<dbReference type="PANTHER" id="PTHR46224:SF64">
    <property type="entry name" value="IQ MOTIF AND ANKYRIN REPEAT DOMAIN-CONTAINING PROTEIN 1"/>
    <property type="match status" value="1"/>
</dbReference>
<dbReference type="PANTHER" id="PTHR46224">
    <property type="entry name" value="ANKYRIN REPEAT FAMILY PROTEIN"/>
    <property type="match status" value="1"/>
</dbReference>
<dbReference type="InterPro" id="IPR051616">
    <property type="entry name" value="Cul2-RING_E3_ligase_SR"/>
</dbReference>
<dbReference type="EMBL" id="ML977318">
    <property type="protein sequence ID" value="KAF2117971.1"/>
    <property type="molecule type" value="Genomic_DNA"/>
</dbReference>
<reference evidence="3" key="1">
    <citation type="journal article" date="2020" name="Stud. Mycol.">
        <title>101 Dothideomycetes genomes: a test case for predicting lifestyles and emergence of pathogens.</title>
        <authorList>
            <person name="Haridas S."/>
            <person name="Albert R."/>
            <person name="Binder M."/>
            <person name="Bloem J."/>
            <person name="Labutti K."/>
            <person name="Salamov A."/>
            <person name="Andreopoulos B."/>
            <person name="Baker S."/>
            <person name="Barry K."/>
            <person name="Bills G."/>
            <person name="Bluhm B."/>
            <person name="Cannon C."/>
            <person name="Castanera R."/>
            <person name="Culley D."/>
            <person name="Daum C."/>
            <person name="Ezra D."/>
            <person name="Gonzalez J."/>
            <person name="Henrissat B."/>
            <person name="Kuo A."/>
            <person name="Liang C."/>
            <person name="Lipzen A."/>
            <person name="Lutzoni F."/>
            <person name="Magnuson J."/>
            <person name="Mondo S."/>
            <person name="Nolan M."/>
            <person name="Ohm R."/>
            <person name="Pangilinan J."/>
            <person name="Park H.-J."/>
            <person name="Ramirez L."/>
            <person name="Alfaro M."/>
            <person name="Sun H."/>
            <person name="Tritt A."/>
            <person name="Yoshinaga Y."/>
            <person name="Zwiers L.-H."/>
            <person name="Turgeon B."/>
            <person name="Goodwin S."/>
            <person name="Spatafora J."/>
            <person name="Crous P."/>
            <person name="Grigoriev I."/>
        </authorList>
    </citation>
    <scope>NUCLEOTIDE SEQUENCE</scope>
    <source>
        <strain evidence="3">CBS 627.86</strain>
    </source>
</reference>
<feature type="region of interest" description="Disordered" evidence="2">
    <location>
        <begin position="1"/>
        <end position="20"/>
    </location>
</feature>
<dbReference type="InterPro" id="IPR036770">
    <property type="entry name" value="Ankyrin_rpt-contain_sf"/>
</dbReference>
<feature type="repeat" description="ANK" evidence="1">
    <location>
        <begin position="187"/>
        <end position="226"/>
    </location>
</feature>
<dbReference type="OrthoDB" id="1722345at2759"/>
<evidence type="ECO:0000313" key="4">
    <source>
        <dbReference type="Proteomes" id="UP000799770"/>
    </source>
</evidence>
<dbReference type="Gene3D" id="1.25.40.20">
    <property type="entry name" value="Ankyrin repeat-containing domain"/>
    <property type="match status" value="1"/>
</dbReference>
<accession>A0A6A5ZHZ7</accession>
<dbReference type="Pfam" id="PF12796">
    <property type="entry name" value="Ank_2"/>
    <property type="match status" value="1"/>
</dbReference>
<protein>
    <submittedName>
        <fullName evidence="3">Ankyrin repeat-containing domain protein</fullName>
    </submittedName>
</protein>
<evidence type="ECO:0000313" key="3">
    <source>
        <dbReference type="EMBL" id="KAF2117971.1"/>
    </source>
</evidence>
<proteinExistence type="predicted"/>